<dbReference type="PANTHER" id="PTHR46108:SF4">
    <property type="entry name" value="BLUE CHEESE"/>
    <property type="match status" value="1"/>
</dbReference>
<dbReference type="AlphaFoldDB" id="A0A392PQD5"/>
<name>A0A392PQD5_9FABA</name>
<protein>
    <submittedName>
        <fullName evidence="2">BEACH domain-containing protein lvsA-like</fullName>
    </submittedName>
</protein>
<dbReference type="InterPro" id="IPR051944">
    <property type="entry name" value="BEACH_domain_protein"/>
</dbReference>
<accession>A0A392PQD5</accession>
<dbReference type="Proteomes" id="UP000265520">
    <property type="component" value="Unassembled WGS sequence"/>
</dbReference>
<comment type="caution">
    <text evidence="2">The sequence shown here is derived from an EMBL/GenBank/DDBJ whole genome shotgun (WGS) entry which is preliminary data.</text>
</comment>
<evidence type="ECO:0000313" key="2">
    <source>
        <dbReference type="EMBL" id="MCI13516.1"/>
    </source>
</evidence>
<keyword evidence="3" id="KW-1185">Reference proteome</keyword>
<evidence type="ECO:0000313" key="3">
    <source>
        <dbReference type="Proteomes" id="UP000265520"/>
    </source>
</evidence>
<dbReference type="PANTHER" id="PTHR46108">
    <property type="entry name" value="BLUE CHEESE"/>
    <property type="match status" value="1"/>
</dbReference>
<dbReference type="EMBL" id="LXQA010088514">
    <property type="protein sequence ID" value="MCI13516.1"/>
    <property type="molecule type" value="Genomic_DNA"/>
</dbReference>
<proteinExistence type="predicted"/>
<organism evidence="2 3">
    <name type="scientific">Trifolium medium</name>
    <dbReference type="NCBI Taxonomy" id="97028"/>
    <lineage>
        <taxon>Eukaryota</taxon>
        <taxon>Viridiplantae</taxon>
        <taxon>Streptophyta</taxon>
        <taxon>Embryophyta</taxon>
        <taxon>Tracheophyta</taxon>
        <taxon>Spermatophyta</taxon>
        <taxon>Magnoliopsida</taxon>
        <taxon>eudicotyledons</taxon>
        <taxon>Gunneridae</taxon>
        <taxon>Pentapetalae</taxon>
        <taxon>rosids</taxon>
        <taxon>fabids</taxon>
        <taxon>Fabales</taxon>
        <taxon>Fabaceae</taxon>
        <taxon>Papilionoideae</taxon>
        <taxon>50 kb inversion clade</taxon>
        <taxon>NPAAA clade</taxon>
        <taxon>Hologalegina</taxon>
        <taxon>IRL clade</taxon>
        <taxon>Trifolieae</taxon>
        <taxon>Trifolium</taxon>
    </lineage>
</organism>
<keyword evidence="1" id="KW-0853">WD repeat</keyword>
<evidence type="ECO:0000256" key="1">
    <source>
        <dbReference type="ARBA" id="ARBA00022574"/>
    </source>
</evidence>
<reference evidence="2 3" key="1">
    <citation type="journal article" date="2018" name="Front. Plant Sci.">
        <title>Red Clover (Trifolium pratense) and Zigzag Clover (T. medium) - A Picture of Genomic Similarities and Differences.</title>
        <authorList>
            <person name="Dluhosova J."/>
            <person name="Istvanek J."/>
            <person name="Nedelnik J."/>
            <person name="Repkova J."/>
        </authorList>
    </citation>
    <scope>NUCLEOTIDE SEQUENCE [LARGE SCALE GENOMIC DNA]</scope>
    <source>
        <strain evidence="3">cv. 10/8</strain>
        <tissue evidence="2">Leaf</tissue>
    </source>
</reference>
<sequence>LVETHIFSFVVGRAFVTDIEKLKISSKTRTLDVAQVLKFFSEVTKDDISPGANLLTSVGILVSGSLNRLGLLFSVVTAWGCLITIG</sequence>
<feature type="non-terminal residue" evidence="2">
    <location>
        <position position="1"/>
    </location>
</feature>